<dbReference type="Proteomes" id="UP000474757">
    <property type="component" value="Unassembled WGS sequence"/>
</dbReference>
<accession>A0A6B2JPK5</accession>
<keyword evidence="3" id="KW-1185">Reference proteome</keyword>
<sequence length="89" mass="9335">MVEQQAWSSLPLTEEEWVDPFAASRGKQKKSAETADDQVQAIDLDPFFLHALVNDAPMGSSSRSKSGASACGDPAAGTGLRDPQACGTP</sequence>
<feature type="compositionally biased region" description="Low complexity" evidence="1">
    <location>
        <begin position="59"/>
        <end position="70"/>
    </location>
</feature>
<proteinExistence type="predicted"/>
<gene>
    <name evidence="2" type="ORF">GZA08_02725</name>
</gene>
<dbReference type="AlphaFoldDB" id="A0A6B2JPK5"/>
<protein>
    <submittedName>
        <fullName evidence="2">Uncharacterized protein</fullName>
    </submittedName>
</protein>
<evidence type="ECO:0000313" key="2">
    <source>
        <dbReference type="EMBL" id="NDU99884.1"/>
    </source>
</evidence>
<dbReference type="EMBL" id="JAAGAB010000001">
    <property type="protein sequence ID" value="NDU99884.1"/>
    <property type="molecule type" value="Genomic_DNA"/>
</dbReference>
<reference evidence="2 3" key="1">
    <citation type="submission" date="2020-02" db="EMBL/GenBank/DDBJ databases">
        <title>Pseudoroseicyclus tamarix, sp. nov., isolated from offshore sediment of a Tamarix chinensis forest.</title>
        <authorList>
            <person name="Gai Y."/>
        </authorList>
    </citation>
    <scope>NUCLEOTIDE SEQUENCE [LARGE SCALE GENOMIC DNA]</scope>
    <source>
        <strain evidence="2 3">CLL3-39</strain>
    </source>
</reference>
<comment type="caution">
    <text evidence="2">The sequence shown here is derived from an EMBL/GenBank/DDBJ whole genome shotgun (WGS) entry which is preliminary data.</text>
</comment>
<dbReference type="RefSeq" id="WP_163889736.1">
    <property type="nucleotide sequence ID" value="NZ_JAAFYS010000001.1"/>
</dbReference>
<feature type="region of interest" description="Disordered" evidence="1">
    <location>
        <begin position="1"/>
        <end position="38"/>
    </location>
</feature>
<name>A0A6B2JPK5_9RHOB</name>
<evidence type="ECO:0000313" key="3">
    <source>
        <dbReference type="Proteomes" id="UP000474757"/>
    </source>
</evidence>
<evidence type="ECO:0000256" key="1">
    <source>
        <dbReference type="SAM" id="MobiDB-lite"/>
    </source>
</evidence>
<organism evidence="2 3">
    <name type="scientific">Pseudoroseicyclus tamaricis</name>
    <dbReference type="NCBI Taxonomy" id="2705421"/>
    <lineage>
        <taxon>Bacteria</taxon>
        <taxon>Pseudomonadati</taxon>
        <taxon>Pseudomonadota</taxon>
        <taxon>Alphaproteobacteria</taxon>
        <taxon>Rhodobacterales</taxon>
        <taxon>Paracoccaceae</taxon>
        <taxon>Pseudoroseicyclus</taxon>
    </lineage>
</organism>
<feature type="compositionally biased region" description="Polar residues" evidence="1">
    <location>
        <begin position="1"/>
        <end position="11"/>
    </location>
</feature>
<feature type="region of interest" description="Disordered" evidence="1">
    <location>
        <begin position="56"/>
        <end position="89"/>
    </location>
</feature>